<evidence type="ECO:0000313" key="10">
    <source>
        <dbReference type="Proteomes" id="UP000257109"/>
    </source>
</evidence>
<keyword evidence="10" id="KW-1185">Reference proteome</keyword>
<keyword evidence="2" id="KW-0548">Nucleotidyltransferase</keyword>
<keyword evidence="1" id="KW-0808">Transferase</keyword>
<dbReference type="InterPro" id="IPR012337">
    <property type="entry name" value="RNaseH-like_sf"/>
</dbReference>
<dbReference type="Proteomes" id="UP000257109">
    <property type="component" value="Unassembled WGS sequence"/>
</dbReference>
<dbReference type="Pfam" id="PF17917">
    <property type="entry name" value="RT_RNaseH"/>
    <property type="match status" value="1"/>
</dbReference>
<dbReference type="SUPFAM" id="SSF56672">
    <property type="entry name" value="DNA/RNA polymerases"/>
    <property type="match status" value="1"/>
</dbReference>
<dbReference type="SUPFAM" id="SSF53098">
    <property type="entry name" value="Ribonuclease H-like"/>
    <property type="match status" value="1"/>
</dbReference>
<sequence>MPYGVGIGVMLLQEGHPIVYFIEKLKGAQLNYSTYDQEFYDLVRVLQTWKHHLLPKEFVIRSDHEALKHLRGRHAKWVEFSKQFSYVVKHKEGKMNVFADALSRRYALIAILETKKIGLDCIKELYEKGPNFVKEVHEGGLMGHFGEHKTLEILNEHFYWSQMRGDVHKICERRLTCKVAKSRVSPHDLYMACLGFLRWAISFHVTKANLFFRDVVWLHGLTRTIVSDRDTKFLAHFWRSLWSRLGTKLLFFTTSHPQMDGQTE</sequence>
<dbReference type="GO" id="GO:0003964">
    <property type="term" value="F:RNA-directed DNA polymerase activity"/>
    <property type="evidence" value="ECO:0007669"/>
    <property type="project" value="UniProtKB-KW"/>
</dbReference>
<keyword evidence="6" id="KW-0695">RNA-directed DNA polymerase</keyword>
<feature type="non-terminal residue" evidence="9">
    <location>
        <position position="264"/>
    </location>
</feature>
<dbReference type="AlphaFoldDB" id="A0A371IDU1"/>
<evidence type="ECO:0000256" key="5">
    <source>
        <dbReference type="ARBA" id="ARBA00022801"/>
    </source>
</evidence>
<evidence type="ECO:0000259" key="7">
    <source>
        <dbReference type="Pfam" id="PF17917"/>
    </source>
</evidence>
<dbReference type="InterPro" id="IPR041373">
    <property type="entry name" value="RT_RNaseH"/>
</dbReference>
<feature type="non-terminal residue" evidence="9">
    <location>
        <position position="1"/>
    </location>
</feature>
<dbReference type="EMBL" id="QJKJ01000317">
    <property type="protein sequence ID" value="RDY13219.1"/>
    <property type="molecule type" value="Genomic_DNA"/>
</dbReference>
<evidence type="ECO:0000256" key="4">
    <source>
        <dbReference type="ARBA" id="ARBA00022759"/>
    </source>
</evidence>
<accession>A0A371IDU1</accession>
<comment type="caution">
    <text evidence="9">The sequence shown here is derived from an EMBL/GenBank/DDBJ whole genome shotgun (WGS) entry which is preliminary data.</text>
</comment>
<dbReference type="Gene3D" id="3.30.420.10">
    <property type="entry name" value="Ribonuclease H-like superfamily/Ribonuclease H"/>
    <property type="match status" value="1"/>
</dbReference>
<feature type="domain" description="Reverse transcriptase RNase H-like" evidence="7">
    <location>
        <begin position="5"/>
        <end position="74"/>
    </location>
</feature>
<keyword evidence="4" id="KW-0255">Endonuclease</keyword>
<dbReference type="OrthoDB" id="407598at2759"/>
<organism evidence="9 10">
    <name type="scientific">Mucuna pruriens</name>
    <name type="common">Velvet bean</name>
    <name type="synonym">Dolichos pruriens</name>
    <dbReference type="NCBI Taxonomy" id="157652"/>
    <lineage>
        <taxon>Eukaryota</taxon>
        <taxon>Viridiplantae</taxon>
        <taxon>Streptophyta</taxon>
        <taxon>Embryophyta</taxon>
        <taxon>Tracheophyta</taxon>
        <taxon>Spermatophyta</taxon>
        <taxon>Magnoliopsida</taxon>
        <taxon>eudicotyledons</taxon>
        <taxon>Gunneridae</taxon>
        <taxon>Pentapetalae</taxon>
        <taxon>rosids</taxon>
        <taxon>fabids</taxon>
        <taxon>Fabales</taxon>
        <taxon>Fabaceae</taxon>
        <taxon>Papilionoideae</taxon>
        <taxon>50 kb inversion clade</taxon>
        <taxon>NPAAA clade</taxon>
        <taxon>indigoferoid/millettioid clade</taxon>
        <taxon>Phaseoleae</taxon>
        <taxon>Mucuna</taxon>
    </lineage>
</organism>
<name>A0A371IDU1_MUCPR</name>
<dbReference type="CDD" id="cd09274">
    <property type="entry name" value="RNase_HI_RT_Ty3"/>
    <property type="match status" value="1"/>
</dbReference>
<gene>
    <name evidence="9" type="primary">pol</name>
    <name evidence="9" type="ORF">CR513_01899</name>
</gene>
<evidence type="ECO:0000259" key="8">
    <source>
        <dbReference type="Pfam" id="PF17921"/>
    </source>
</evidence>
<evidence type="ECO:0000256" key="1">
    <source>
        <dbReference type="ARBA" id="ARBA00022679"/>
    </source>
</evidence>
<dbReference type="GO" id="GO:0004519">
    <property type="term" value="F:endonuclease activity"/>
    <property type="evidence" value="ECO:0007669"/>
    <property type="project" value="UniProtKB-KW"/>
</dbReference>
<dbReference type="InterPro" id="IPR043502">
    <property type="entry name" value="DNA/RNA_pol_sf"/>
</dbReference>
<reference evidence="9" key="1">
    <citation type="submission" date="2018-05" db="EMBL/GenBank/DDBJ databases">
        <title>Draft genome of Mucuna pruriens seed.</title>
        <authorList>
            <person name="Nnadi N.E."/>
            <person name="Vos R."/>
            <person name="Hasami M.H."/>
            <person name="Devisetty U.K."/>
            <person name="Aguiy J.C."/>
        </authorList>
    </citation>
    <scope>NUCLEOTIDE SEQUENCE [LARGE SCALE GENOMIC DNA]</scope>
    <source>
        <strain evidence="9">JCA_2017</strain>
    </source>
</reference>
<evidence type="ECO:0000313" key="9">
    <source>
        <dbReference type="EMBL" id="RDY13219.1"/>
    </source>
</evidence>
<keyword evidence="3" id="KW-0540">Nuclease</keyword>
<dbReference type="GO" id="GO:0003676">
    <property type="term" value="F:nucleic acid binding"/>
    <property type="evidence" value="ECO:0007669"/>
    <property type="project" value="InterPro"/>
</dbReference>
<feature type="domain" description="Integrase zinc-binding" evidence="8">
    <location>
        <begin position="132"/>
        <end position="183"/>
    </location>
</feature>
<dbReference type="Gene3D" id="1.10.340.70">
    <property type="match status" value="1"/>
</dbReference>
<dbReference type="Pfam" id="PF17921">
    <property type="entry name" value="Integrase_H2C2"/>
    <property type="match status" value="1"/>
</dbReference>
<dbReference type="InterPro" id="IPR036397">
    <property type="entry name" value="RNaseH_sf"/>
</dbReference>
<keyword evidence="5" id="KW-0378">Hydrolase</keyword>
<protein>
    <submittedName>
        <fullName evidence="9">Retrovirus-related Pol polyprotein from transposon 17.6</fullName>
    </submittedName>
</protein>
<evidence type="ECO:0000256" key="2">
    <source>
        <dbReference type="ARBA" id="ARBA00022695"/>
    </source>
</evidence>
<dbReference type="InterPro" id="IPR041588">
    <property type="entry name" value="Integrase_H2C2"/>
</dbReference>
<dbReference type="GO" id="GO:0016787">
    <property type="term" value="F:hydrolase activity"/>
    <property type="evidence" value="ECO:0007669"/>
    <property type="project" value="UniProtKB-KW"/>
</dbReference>
<evidence type="ECO:0000256" key="6">
    <source>
        <dbReference type="ARBA" id="ARBA00022918"/>
    </source>
</evidence>
<evidence type="ECO:0000256" key="3">
    <source>
        <dbReference type="ARBA" id="ARBA00022722"/>
    </source>
</evidence>
<proteinExistence type="predicted"/>
<dbReference type="PANTHER" id="PTHR35046">
    <property type="entry name" value="ZINC KNUCKLE (CCHC-TYPE) FAMILY PROTEIN"/>
    <property type="match status" value="1"/>
</dbReference>
<dbReference type="PANTHER" id="PTHR35046:SF9">
    <property type="entry name" value="RNA-DIRECTED DNA POLYMERASE"/>
    <property type="match status" value="1"/>
</dbReference>